<evidence type="ECO:0000313" key="1">
    <source>
        <dbReference type="EMBL" id="GBP80560.1"/>
    </source>
</evidence>
<protein>
    <submittedName>
        <fullName evidence="1">Uncharacterized protein</fullName>
    </submittedName>
</protein>
<name>A0A4C1YZ80_EUMVA</name>
<evidence type="ECO:0000313" key="2">
    <source>
        <dbReference type="Proteomes" id="UP000299102"/>
    </source>
</evidence>
<sequence>MHLVSSPTITASAFLCRPAPTSPPRSIPKTNAERCKFATQQNEMTLRDWVINVTDVGEKAFIVMHSSVTGKKGLSRVRAARPAAVVSRSKAPADRISRLSDSALHNAPRASESLDRALIKIIRTESPMGPGLK</sequence>
<proteinExistence type="predicted"/>
<accession>A0A4C1YZ80</accession>
<organism evidence="1 2">
    <name type="scientific">Eumeta variegata</name>
    <name type="common">Bagworm moth</name>
    <name type="synonym">Eumeta japonica</name>
    <dbReference type="NCBI Taxonomy" id="151549"/>
    <lineage>
        <taxon>Eukaryota</taxon>
        <taxon>Metazoa</taxon>
        <taxon>Ecdysozoa</taxon>
        <taxon>Arthropoda</taxon>
        <taxon>Hexapoda</taxon>
        <taxon>Insecta</taxon>
        <taxon>Pterygota</taxon>
        <taxon>Neoptera</taxon>
        <taxon>Endopterygota</taxon>
        <taxon>Lepidoptera</taxon>
        <taxon>Glossata</taxon>
        <taxon>Ditrysia</taxon>
        <taxon>Tineoidea</taxon>
        <taxon>Psychidae</taxon>
        <taxon>Oiketicinae</taxon>
        <taxon>Eumeta</taxon>
    </lineage>
</organism>
<dbReference type="EMBL" id="BGZK01001468">
    <property type="protein sequence ID" value="GBP80560.1"/>
    <property type="molecule type" value="Genomic_DNA"/>
</dbReference>
<dbReference type="Proteomes" id="UP000299102">
    <property type="component" value="Unassembled WGS sequence"/>
</dbReference>
<reference evidence="1 2" key="1">
    <citation type="journal article" date="2019" name="Commun. Biol.">
        <title>The bagworm genome reveals a unique fibroin gene that provides high tensile strength.</title>
        <authorList>
            <person name="Kono N."/>
            <person name="Nakamura H."/>
            <person name="Ohtoshi R."/>
            <person name="Tomita M."/>
            <person name="Numata K."/>
            <person name="Arakawa K."/>
        </authorList>
    </citation>
    <scope>NUCLEOTIDE SEQUENCE [LARGE SCALE GENOMIC DNA]</scope>
</reference>
<gene>
    <name evidence="1" type="ORF">EVAR_37664_1</name>
</gene>
<dbReference type="AlphaFoldDB" id="A0A4C1YZ80"/>
<keyword evidence="2" id="KW-1185">Reference proteome</keyword>
<comment type="caution">
    <text evidence="1">The sequence shown here is derived from an EMBL/GenBank/DDBJ whole genome shotgun (WGS) entry which is preliminary data.</text>
</comment>